<gene>
    <name evidence="3" type="ORF">PsYK624_123010</name>
</gene>
<dbReference type="OrthoDB" id="2121828at2759"/>
<dbReference type="Proteomes" id="UP000703269">
    <property type="component" value="Unassembled WGS sequence"/>
</dbReference>
<dbReference type="AlphaFoldDB" id="A0A9P3GHK4"/>
<evidence type="ECO:0000256" key="1">
    <source>
        <dbReference type="SAM" id="MobiDB-lite"/>
    </source>
</evidence>
<feature type="compositionally biased region" description="Basic and acidic residues" evidence="1">
    <location>
        <begin position="100"/>
        <end position="110"/>
    </location>
</feature>
<evidence type="ECO:0000313" key="4">
    <source>
        <dbReference type="Proteomes" id="UP000703269"/>
    </source>
</evidence>
<name>A0A9P3GHK4_9APHY</name>
<reference evidence="3 4" key="1">
    <citation type="submission" date="2021-08" db="EMBL/GenBank/DDBJ databases">
        <title>Draft Genome Sequence of Phanerochaete sordida strain YK-624.</title>
        <authorList>
            <person name="Mori T."/>
            <person name="Dohra H."/>
            <person name="Suzuki T."/>
            <person name="Kawagishi H."/>
            <person name="Hirai H."/>
        </authorList>
    </citation>
    <scope>NUCLEOTIDE SEQUENCE [LARGE SCALE GENOMIC DNA]</scope>
    <source>
        <strain evidence="3 4">YK-624</strain>
    </source>
</reference>
<feature type="compositionally biased region" description="Basic residues" evidence="1">
    <location>
        <begin position="64"/>
        <end position="76"/>
    </location>
</feature>
<feature type="region of interest" description="Disordered" evidence="1">
    <location>
        <begin position="100"/>
        <end position="169"/>
    </location>
</feature>
<feature type="region of interest" description="Disordered" evidence="1">
    <location>
        <begin position="54"/>
        <end position="80"/>
    </location>
</feature>
<protein>
    <submittedName>
        <fullName evidence="3">Uncharacterized protein</fullName>
    </submittedName>
</protein>
<comment type="caution">
    <text evidence="3">The sequence shown here is derived from an EMBL/GenBank/DDBJ whole genome shotgun (WGS) entry which is preliminary data.</text>
</comment>
<feature type="compositionally biased region" description="Low complexity" evidence="1">
    <location>
        <begin position="156"/>
        <end position="169"/>
    </location>
</feature>
<keyword evidence="2" id="KW-0812">Transmembrane</keyword>
<evidence type="ECO:0000256" key="2">
    <source>
        <dbReference type="SAM" id="Phobius"/>
    </source>
</evidence>
<evidence type="ECO:0000313" key="3">
    <source>
        <dbReference type="EMBL" id="GJE96108.1"/>
    </source>
</evidence>
<keyword evidence="4" id="KW-1185">Reference proteome</keyword>
<organism evidence="3 4">
    <name type="scientific">Phanerochaete sordida</name>
    <dbReference type="NCBI Taxonomy" id="48140"/>
    <lineage>
        <taxon>Eukaryota</taxon>
        <taxon>Fungi</taxon>
        <taxon>Dikarya</taxon>
        <taxon>Basidiomycota</taxon>
        <taxon>Agaricomycotina</taxon>
        <taxon>Agaricomycetes</taxon>
        <taxon>Polyporales</taxon>
        <taxon>Phanerochaetaceae</taxon>
        <taxon>Phanerochaete</taxon>
    </lineage>
</organism>
<feature type="transmembrane region" description="Helical" evidence="2">
    <location>
        <begin position="21"/>
        <end position="43"/>
    </location>
</feature>
<sequence>MGAQVAHPASPQAFPPWDGGLVVQLARLFYAFSVVLLASYLSLWSIDGTVMSPGPTPAEAPASRRTHIHPDRRRSRASSNWAATGLAVWQADMLRSYEPGKDNDIHDVVRYDPAANGSAPPDETDDPAVPSDPALQDVDTAQLPSLLPRRTRHASTRSSPRTRSSSSGS</sequence>
<keyword evidence="2" id="KW-0472">Membrane</keyword>
<proteinExistence type="predicted"/>
<dbReference type="EMBL" id="BPQB01000056">
    <property type="protein sequence ID" value="GJE96108.1"/>
    <property type="molecule type" value="Genomic_DNA"/>
</dbReference>
<accession>A0A9P3GHK4</accession>
<keyword evidence="2" id="KW-1133">Transmembrane helix</keyword>